<evidence type="ECO:0000313" key="14">
    <source>
        <dbReference type="EMBL" id="OGG66185.1"/>
    </source>
</evidence>
<evidence type="ECO:0000256" key="1">
    <source>
        <dbReference type="ARBA" id="ARBA00004496"/>
    </source>
</evidence>
<comment type="catalytic activity">
    <reaction evidence="12">
        <text>tRNA(Cys) + L-cysteine + ATP = L-cysteinyl-tRNA(Cys) + AMP + diphosphate</text>
        <dbReference type="Rhea" id="RHEA:17773"/>
        <dbReference type="Rhea" id="RHEA-COMP:9661"/>
        <dbReference type="Rhea" id="RHEA-COMP:9679"/>
        <dbReference type="ChEBI" id="CHEBI:30616"/>
        <dbReference type="ChEBI" id="CHEBI:33019"/>
        <dbReference type="ChEBI" id="CHEBI:35235"/>
        <dbReference type="ChEBI" id="CHEBI:78442"/>
        <dbReference type="ChEBI" id="CHEBI:78517"/>
        <dbReference type="ChEBI" id="CHEBI:456215"/>
        <dbReference type="EC" id="6.1.1.16"/>
    </reaction>
</comment>
<evidence type="ECO:0000256" key="7">
    <source>
        <dbReference type="ARBA" id="ARBA00022741"/>
    </source>
</evidence>
<dbReference type="Pfam" id="PF01406">
    <property type="entry name" value="tRNA-synt_1e"/>
    <property type="match status" value="1"/>
</dbReference>
<dbReference type="GO" id="GO:0008270">
    <property type="term" value="F:zinc ion binding"/>
    <property type="evidence" value="ECO:0007669"/>
    <property type="project" value="UniProtKB-UniRule"/>
</dbReference>
<comment type="subcellular location">
    <subcellularLocation>
        <location evidence="1 12">Cytoplasm</location>
    </subcellularLocation>
</comment>
<name>A0A1F6DXN4_9BACT</name>
<evidence type="ECO:0000256" key="6">
    <source>
        <dbReference type="ARBA" id="ARBA00022723"/>
    </source>
</evidence>
<keyword evidence="5 12" id="KW-0436">Ligase</keyword>
<keyword evidence="10 12" id="KW-0648">Protein biosynthesis</keyword>
<feature type="binding site" evidence="12">
    <location>
        <position position="299"/>
    </location>
    <ligand>
        <name>ATP</name>
        <dbReference type="ChEBI" id="CHEBI:30616"/>
    </ligand>
</feature>
<keyword evidence="6 12" id="KW-0479">Metal-binding</keyword>
<organism evidence="14 15">
    <name type="scientific">Candidatus Kaiserbacteria bacterium RIFCSPHIGHO2_02_FULL_55_20</name>
    <dbReference type="NCBI Taxonomy" id="1798497"/>
    <lineage>
        <taxon>Bacteria</taxon>
        <taxon>Candidatus Kaiseribacteriota</taxon>
    </lineage>
</organism>
<dbReference type="Gene3D" id="3.40.50.620">
    <property type="entry name" value="HUPs"/>
    <property type="match status" value="1"/>
</dbReference>
<dbReference type="AlphaFoldDB" id="A0A1F6DXN4"/>
<comment type="similarity">
    <text evidence="2 12">Belongs to the class-I aminoacyl-tRNA synthetase family.</text>
</comment>
<dbReference type="PANTHER" id="PTHR10890">
    <property type="entry name" value="CYSTEINYL-TRNA SYNTHETASE"/>
    <property type="match status" value="1"/>
</dbReference>
<dbReference type="SMART" id="SM00840">
    <property type="entry name" value="DALR_2"/>
    <property type="match status" value="1"/>
</dbReference>
<evidence type="ECO:0000259" key="13">
    <source>
        <dbReference type="SMART" id="SM00840"/>
    </source>
</evidence>
<dbReference type="InterPro" id="IPR056411">
    <property type="entry name" value="CysS_C"/>
</dbReference>
<evidence type="ECO:0000256" key="3">
    <source>
        <dbReference type="ARBA" id="ARBA00011245"/>
    </source>
</evidence>
<dbReference type="Pfam" id="PF23493">
    <property type="entry name" value="CysS_C"/>
    <property type="match status" value="1"/>
</dbReference>
<dbReference type="HAMAP" id="MF_00041">
    <property type="entry name" value="Cys_tRNA_synth"/>
    <property type="match status" value="1"/>
</dbReference>
<comment type="subunit">
    <text evidence="3 12">Monomer.</text>
</comment>
<evidence type="ECO:0000256" key="8">
    <source>
        <dbReference type="ARBA" id="ARBA00022833"/>
    </source>
</evidence>
<feature type="binding site" evidence="12">
    <location>
        <position position="44"/>
    </location>
    <ligand>
        <name>Zn(2+)</name>
        <dbReference type="ChEBI" id="CHEBI:29105"/>
    </ligand>
</feature>
<evidence type="ECO:0000313" key="15">
    <source>
        <dbReference type="Proteomes" id="UP000177652"/>
    </source>
</evidence>
<feature type="domain" description="Cysteinyl-tRNA synthetase class Ia DALR" evidence="13">
    <location>
        <begin position="372"/>
        <end position="426"/>
    </location>
</feature>
<evidence type="ECO:0000256" key="12">
    <source>
        <dbReference type="HAMAP-Rule" id="MF_00041"/>
    </source>
</evidence>
<feature type="binding site" evidence="12">
    <location>
        <position position="263"/>
    </location>
    <ligand>
        <name>Zn(2+)</name>
        <dbReference type="ChEBI" id="CHEBI:29105"/>
    </ligand>
</feature>
<comment type="caution">
    <text evidence="14">The sequence shown here is derived from an EMBL/GenBank/DDBJ whole genome shotgun (WGS) entry which is preliminary data.</text>
</comment>
<dbReference type="PRINTS" id="PR00983">
    <property type="entry name" value="TRNASYNTHCYS"/>
</dbReference>
<keyword evidence="7 12" id="KW-0547">Nucleotide-binding</keyword>
<evidence type="ECO:0000256" key="10">
    <source>
        <dbReference type="ARBA" id="ARBA00022917"/>
    </source>
</evidence>
<comment type="cofactor">
    <cofactor evidence="12">
        <name>Zn(2+)</name>
        <dbReference type="ChEBI" id="CHEBI:29105"/>
    </cofactor>
    <text evidence="12">Binds 1 zinc ion per subunit.</text>
</comment>
<sequence length="492" mass="55625">MWFKSLFKERRQSFLPLYFYNTLGGEKQRFVPAPRAKEVRMYNCGPTVYGRQHIGNLSMFIFTDILRRTLEVNSLPVKQVINFTDFGHLTSDGDEGDDKMTTGLKRDGLALTLPNMRILGEKYANLFLEDIRALNIEADKITFPRASDFIPAQIAMIQALEEKGYAYKAGAGVYFDTSRFPEYGKLGNINLEGQREGARVTASKDKRSPTDFLLWKTDKKLGWDSPWGLGFPGWHIECSAMIRATLGTQIDIHTGGMEHIPVHHNNEIAQSESATGKRPLARFWMHRAHLQLEGAKIAKSEGNVVYLSDIVERGFHPLALRYLLLGAHYRSNSNFTWEALGAAQTALGKLLALRLSCKDVAPGGISKHWFMQFMRKVNDDLDTPGALSVLWEMTKDTSLSPAELLATLFEMDKVLGLRLEEPDEAARKFAANYMQIEVSESDLPENIRAFLKERGEARRTKNWARADELRIQVEAAGYIIEDKDGATRVLKQ</sequence>
<dbReference type="GO" id="GO:0006423">
    <property type="term" value="P:cysteinyl-tRNA aminoacylation"/>
    <property type="evidence" value="ECO:0007669"/>
    <property type="project" value="UniProtKB-UniRule"/>
</dbReference>
<comment type="caution">
    <text evidence="12">Lacks conserved residue(s) required for the propagation of feature annotation.</text>
</comment>
<gene>
    <name evidence="12" type="primary">cysS</name>
    <name evidence="14" type="ORF">A3D71_01555</name>
</gene>
<evidence type="ECO:0000256" key="11">
    <source>
        <dbReference type="ARBA" id="ARBA00023146"/>
    </source>
</evidence>
<feature type="short sequence motif" description="'HIGH' region" evidence="12">
    <location>
        <begin position="46"/>
        <end position="56"/>
    </location>
</feature>
<dbReference type="InterPro" id="IPR015273">
    <property type="entry name" value="Cys-tRNA-synt_Ia_DALR"/>
</dbReference>
<dbReference type="SUPFAM" id="SSF47323">
    <property type="entry name" value="Anticodon-binding domain of a subclass of class I aminoacyl-tRNA synthetases"/>
    <property type="match status" value="1"/>
</dbReference>
<protein>
    <recommendedName>
        <fullName evidence="12">Cysteine--tRNA ligase</fullName>
        <ecNumber evidence="12">6.1.1.16</ecNumber>
    </recommendedName>
    <alternativeName>
        <fullName evidence="12">Cysteinyl-tRNA synthetase</fullName>
        <shortName evidence="12">CysRS</shortName>
    </alternativeName>
</protein>
<evidence type="ECO:0000256" key="4">
    <source>
        <dbReference type="ARBA" id="ARBA00022490"/>
    </source>
</evidence>
<evidence type="ECO:0000256" key="5">
    <source>
        <dbReference type="ARBA" id="ARBA00022598"/>
    </source>
</evidence>
<dbReference type="InterPro" id="IPR009080">
    <property type="entry name" value="tRNAsynth_Ia_anticodon-bd"/>
</dbReference>
<dbReference type="InterPro" id="IPR032678">
    <property type="entry name" value="tRNA-synt_1_cat_dom"/>
</dbReference>
<accession>A0A1F6DXN4</accession>
<proteinExistence type="inferred from homology"/>
<dbReference type="SUPFAM" id="SSF52374">
    <property type="entry name" value="Nucleotidylyl transferase"/>
    <property type="match status" value="1"/>
</dbReference>
<feature type="binding site" evidence="12">
    <location>
        <position position="267"/>
    </location>
    <ligand>
        <name>Zn(2+)</name>
        <dbReference type="ChEBI" id="CHEBI:29105"/>
    </ligand>
</feature>
<dbReference type="GO" id="GO:0005524">
    <property type="term" value="F:ATP binding"/>
    <property type="evidence" value="ECO:0007669"/>
    <property type="project" value="UniProtKB-UniRule"/>
</dbReference>
<dbReference type="NCBIfam" id="TIGR00435">
    <property type="entry name" value="cysS"/>
    <property type="match status" value="1"/>
</dbReference>
<dbReference type="InterPro" id="IPR024909">
    <property type="entry name" value="Cys-tRNA/MSH_ligase"/>
</dbReference>
<keyword evidence="4 12" id="KW-0963">Cytoplasm</keyword>
<dbReference type="InterPro" id="IPR015803">
    <property type="entry name" value="Cys-tRNA-ligase"/>
</dbReference>
<dbReference type="EC" id="6.1.1.16" evidence="12"/>
<reference evidence="14 15" key="1">
    <citation type="journal article" date="2016" name="Nat. Commun.">
        <title>Thousands of microbial genomes shed light on interconnected biogeochemical processes in an aquifer system.</title>
        <authorList>
            <person name="Anantharaman K."/>
            <person name="Brown C.T."/>
            <person name="Hug L.A."/>
            <person name="Sharon I."/>
            <person name="Castelle C.J."/>
            <person name="Probst A.J."/>
            <person name="Thomas B.C."/>
            <person name="Singh A."/>
            <person name="Wilkins M.J."/>
            <person name="Karaoz U."/>
            <person name="Brodie E.L."/>
            <person name="Williams K.H."/>
            <person name="Hubbard S.S."/>
            <person name="Banfield J.F."/>
        </authorList>
    </citation>
    <scope>NUCLEOTIDE SEQUENCE [LARGE SCALE GENOMIC DNA]</scope>
</reference>
<dbReference type="Proteomes" id="UP000177652">
    <property type="component" value="Unassembled WGS sequence"/>
</dbReference>
<feature type="binding site" evidence="12">
    <location>
        <position position="238"/>
    </location>
    <ligand>
        <name>Zn(2+)</name>
        <dbReference type="ChEBI" id="CHEBI:29105"/>
    </ligand>
</feature>
<dbReference type="Gene3D" id="1.20.120.1910">
    <property type="entry name" value="Cysteine-tRNA ligase, C-terminal anti-codon recognition domain"/>
    <property type="match status" value="1"/>
</dbReference>
<dbReference type="GO" id="GO:0005829">
    <property type="term" value="C:cytosol"/>
    <property type="evidence" value="ECO:0007669"/>
    <property type="project" value="TreeGrafter"/>
</dbReference>
<dbReference type="EMBL" id="MFLK01000018">
    <property type="protein sequence ID" value="OGG66185.1"/>
    <property type="molecule type" value="Genomic_DNA"/>
</dbReference>
<dbReference type="PANTHER" id="PTHR10890:SF3">
    <property type="entry name" value="CYSTEINE--TRNA LIGASE, CYTOPLASMIC"/>
    <property type="match status" value="1"/>
</dbReference>
<keyword evidence="11 12" id="KW-0030">Aminoacyl-tRNA synthetase</keyword>
<dbReference type="GO" id="GO:0004817">
    <property type="term" value="F:cysteine-tRNA ligase activity"/>
    <property type="evidence" value="ECO:0007669"/>
    <property type="project" value="UniProtKB-UniRule"/>
</dbReference>
<dbReference type="InterPro" id="IPR014729">
    <property type="entry name" value="Rossmann-like_a/b/a_fold"/>
</dbReference>
<evidence type="ECO:0000256" key="9">
    <source>
        <dbReference type="ARBA" id="ARBA00022840"/>
    </source>
</evidence>
<evidence type="ECO:0000256" key="2">
    <source>
        <dbReference type="ARBA" id="ARBA00005594"/>
    </source>
</evidence>
<keyword evidence="9 12" id="KW-0067">ATP-binding</keyword>
<dbReference type="STRING" id="1798497.A3D71_01555"/>
<keyword evidence="8 12" id="KW-0862">Zinc</keyword>